<name>A0A8S5TZW2_9CAUD</name>
<dbReference type="EMBL" id="BK015967">
    <property type="protein sequence ID" value="DAF87719.1"/>
    <property type="molecule type" value="Genomic_DNA"/>
</dbReference>
<organism evidence="1">
    <name type="scientific">Myoviridae sp. ctMne5</name>
    <dbReference type="NCBI Taxonomy" id="2825089"/>
    <lineage>
        <taxon>Viruses</taxon>
        <taxon>Duplodnaviria</taxon>
        <taxon>Heunggongvirae</taxon>
        <taxon>Uroviricota</taxon>
        <taxon>Caudoviricetes</taxon>
    </lineage>
</organism>
<sequence>MAKKYNLFSKSDMNRFSRDLEKTMRSNIEQQANSRCYDIECPHCRSSVSVTPGKSLCPFCHNEIDLKLNISYK</sequence>
<reference evidence="1" key="1">
    <citation type="journal article" date="2021" name="Proc. Natl. Acad. Sci. U.S.A.">
        <title>A Catalog of Tens of Thousands of Viruses from Human Metagenomes Reveals Hidden Associations with Chronic Diseases.</title>
        <authorList>
            <person name="Tisza M.J."/>
            <person name="Buck C.B."/>
        </authorList>
    </citation>
    <scope>NUCLEOTIDE SEQUENCE</scope>
    <source>
        <strain evidence="1">CtMne5</strain>
    </source>
</reference>
<protein>
    <submittedName>
        <fullName evidence="1">50S ribosomal subunit</fullName>
    </submittedName>
</protein>
<accession>A0A8S5TZW2</accession>
<evidence type="ECO:0000313" key="1">
    <source>
        <dbReference type="EMBL" id="DAF87719.1"/>
    </source>
</evidence>
<proteinExistence type="predicted"/>